<feature type="region of interest" description="Disordered" evidence="6">
    <location>
        <begin position="518"/>
        <end position="540"/>
    </location>
</feature>
<comment type="caution">
    <text evidence="10">The sequence shown here is derived from an EMBL/GenBank/DDBJ whole genome shotgun (WGS) entry which is preliminary data.</text>
</comment>
<feature type="transmembrane region" description="Helical" evidence="7">
    <location>
        <begin position="280"/>
        <end position="299"/>
    </location>
</feature>
<dbReference type="EMBL" id="JACHGB010000002">
    <property type="protein sequence ID" value="MBB5271137.1"/>
    <property type="molecule type" value="Genomic_DNA"/>
</dbReference>
<dbReference type="Proteomes" id="UP000532440">
    <property type="component" value="Unassembled WGS sequence"/>
</dbReference>
<dbReference type="InterPro" id="IPR027387">
    <property type="entry name" value="Cytb/b6-like_sf"/>
</dbReference>
<dbReference type="InterPro" id="IPR017900">
    <property type="entry name" value="4Fe4S_Fe_S_CS"/>
</dbReference>
<dbReference type="InterPro" id="IPR017896">
    <property type="entry name" value="4Fe4S_Fe-S-bd"/>
</dbReference>
<dbReference type="PANTHER" id="PTHR19271:SF16">
    <property type="entry name" value="CYTOCHROME B"/>
    <property type="match status" value="1"/>
</dbReference>
<organism evidence="10 11">
    <name type="scientific">Quisquiliibacterium transsilvanicum</name>
    <dbReference type="NCBI Taxonomy" id="1549638"/>
    <lineage>
        <taxon>Bacteria</taxon>
        <taxon>Pseudomonadati</taxon>
        <taxon>Pseudomonadota</taxon>
        <taxon>Betaproteobacteria</taxon>
        <taxon>Burkholderiales</taxon>
        <taxon>Burkholderiaceae</taxon>
        <taxon>Quisquiliibacterium</taxon>
    </lineage>
</organism>
<keyword evidence="3" id="KW-0560">Oxidoreductase</keyword>
<dbReference type="PROSITE" id="PS51002">
    <property type="entry name" value="CYTB_NTER"/>
    <property type="match status" value="1"/>
</dbReference>
<feature type="transmembrane region" description="Helical" evidence="7">
    <location>
        <begin position="127"/>
        <end position="151"/>
    </location>
</feature>
<protein>
    <submittedName>
        <fullName evidence="10">Ferredoxin/coenzyme F420-reducing hydrogenase delta subunit</fullName>
    </submittedName>
</protein>
<dbReference type="InterPro" id="IPR005797">
    <property type="entry name" value="Cyt_b/b6_N"/>
</dbReference>
<evidence type="ECO:0000313" key="11">
    <source>
        <dbReference type="Proteomes" id="UP000532440"/>
    </source>
</evidence>
<feature type="transmembrane region" description="Helical" evidence="7">
    <location>
        <begin position="191"/>
        <end position="214"/>
    </location>
</feature>
<dbReference type="GO" id="GO:0051536">
    <property type="term" value="F:iron-sulfur cluster binding"/>
    <property type="evidence" value="ECO:0007669"/>
    <property type="project" value="UniProtKB-KW"/>
</dbReference>
<keyword evidence="2" id="KW-0479">Metal-binding</keyword>
<evidence type="ECO:0000313" key="10">
    <source>
        <dbReference type="EMBL" id="MBB5271137.1"/>
    </source>
</evidence>
<evidence type="ECO:0000259" key="9">
    <source>
        <dbReference type="PROSITE" id="PS51379"/>
    </source>
</evidence>
<proteinExistence type="predicted"/>
<evidence type="ECO:0000256" key="4">
    <source>
        <dbReference type="ARBA" id="ARBA00023004"/>
    </source>
</evidence>
<feature type="domain" description="4Fe-4S ferredoxin-type" evidence="9">
    <location>
        <begin position="306"/>
        <end position="335"/>
    </location>
</feature>
<keyword evidence="11" id="KW-1185">Reference proteome</keyword>
<keyword evidence="7" id="KW-0472">Membrane</keyword>
<dbReference type="GO" id="GO:0016491">
    <property type="term" value="F:oxidoreductase activity"/>
    <property type="evidence" value="ECO:0007669"/>
    <property type="project" value="UniProtKB-KW"/>
</dbReference>
<dbReference type="SUPFAM" id="SSF81342">
    <property type="entry name" value="Transmembrane di-heme cytochromes"/>
    <property type="match status" value="1"/>
</dbReference>
<keyword evidence="7" id="KW-1133">Transmembrane helix</keyword>
<accession>A0A7W8M810</accession>
<dbReference type="RefSeq" id="WP_183965139.1">
    <property type="nucleotide sequence ID" value="NZ_BAABEW010000017.1"/>
</dbReference>
<feature type="transmembrane region" description="Helical" evidence="7">
    <location>
        <begin position="226"/>
        <end position="246"/>
    </location>
</feature>
<gene>
    <name evidence="10" type="ORF">HNQ70_001141</name>
</gene>
<dbReference type="InterPro" id="IPR003813">
    <property type="entry name" value="MvhD/FlpD"/>
</dbReference>
<dbReference type="GO" id="GO:0009055">
    <property type="term" value="F:electron transfer activity"/>
    <property type="evidence" value="ECO:0007669"/>
    <property type="project" value="InterPro"/>
</dbReference>
<dbReference type="Pfam" id="PF00033">
    <property type="entry name" value="Cytochrome_B"/>
    <property type="match status" value="1"/>
</dbReference>
<dbReference type="Pfam" id="PF02662">
    <property type="entry name" value="FlpD"/>
    <property type="match status" value="1"/>
</dbReference>
<dbReference type="PROSITE" id="PS00198">
    <property type="entry name" value="4FE4S_FER_1"/>
    <property type="match status" value="1"/>
</dbReference>
<dbReference type="InterPro" id="IPR016174">
    <property type="entry name" value="Di-haem_cyt_TM"/>
</dbReference>
<dbReference type="AlphaFoldDB" id="A0A7W8M810"/>
<evidence type="ECO:0000256" key="2">
    <source>
        <dbReference type="ARBA" id="ARBA00022723"/>
    </source>
</evidence>
<dbReference type="GO" id="GO:0016020">
    <property type="term" value="C:membrane"/>
    <property type="evidence" value="ECO:0007669"/>
    <property type="project" value="InterPro"/>
</dbReference>
<dbReference type="PANTHER" id="PTHR19271">
    <property type="entry name" value="CYTOCHROME B"/>
    <property type="match status" value="1"/>
</dbReference>
<evidence type="ECO:0000256" key="6">
    <source>
        <dbReference type="SAM" id="MobiDB-lite"/>
    </source>
</evidence>
<dbReference type="Gene3D" id="1.20.810.10">
    <property type="entry name" value="Cytochrome Bc1 Complex, Chain C"/>
    <property type="match status" value="1"/>
</dbReference>
<sequence length="540" mass="58061">MNSRVFAPTNPAEADLPGSGRLAGLVRRVERGFDAACGEADNPLRQLGALGFQLFWLVSLTGAYLYIFYDTSVSGAWTSVERLTVDQWWAGGVMRSLHRYASDAFALVIAAHVLRELAYGRFRHFRWYTWLTGVPTLWLAAASGVIGYWLVWDELAQFVGVAVTEWFGALPGFGPALVRNFIAESAMSDRFFSLLVFLHIGVPLVLLLAMWVHIQRLARARTVTSRAVGGWTFAALLALSLAAPVVSLPAADLSRVPANVPIDWFYLAPLPAIYAVSPEAVWAAAAALTVLLGAVPWLGRRTPPPPPAKVDPDHCNGCTRCFVDCPYSAITMAPHPSGRGEIAVVADDLCASCGICAGACPSSTPFRSRQRLVSGIDLPDREVGDLRDALGSALARSTAEGASPLVLFCCQRGAGLGPDEDAGRADGVLAFGLPCAGMLPPSFVEYALRHGAAGVMVATCPGEDCEFRLGVQWTAERLRGEREPYLRASVDRARLRTVAAAREERAGLRRALQAFRQELSAPGADAPGAEASQRNRREST</sequence>
<feature type="transmembrane region" description="Helical" evidence="7">
    <location>
        <begin position="54"/>
        <end position="77"/>
    </location>
</feature>
<dbReference type="GO" id="GO:0046872">
    <property type="term" value="F:metal ion binding"/>
    <property type="evidence" value="ECO:0007669"/>
    <property type="project" value="UniProtKB-KW"/>
</dbReference>
<evidence type="ECO:0000259" key="8">
    <source>
        <dbReference type="PROSITE" id="PS51002"/>
    </source>
</evidence>
<keyword evidence="5" id="KW-0411">Iron-sulfur</keyword>
<name>A0A7W8M810_9BURK</name>
<comment type="subunit">
    <text evidence="1">The main subunits of complex b-c1 are: cytochrome b, cytochrome c1 and the Rieske protein.</text>
</comment>
<dbReference type="SUPFAM" id="SSF54862">
    <property type="entry name" value="4Fe-4S ferredoxins"/>
    <property type="match status" value="1"/>
</dbReference>
<feature type="domain" description="Cytochrome b/b6 N-terminal region profile" evidence="8">
    <location>
        <begin position="1"/>
        <end position="226"/>
    </location>
</feature>
<evidence type="ECO:0000256" key="3">
    <source>
        <dbReference type="ARBA" id="ARBA00023002"/>
    </source>
</evidence>
<evidence type="ECO:0000256" key="5">
    <source>
        <dbReference type="ARBA" id="ARBA00023014"/>
    </source>
</evidence>
<evidence type="ECO:0000256" key="1">
    <source>
        <dbReference type="ARBA" id="ARBA00011649"/>
    </source>
</evidence>
<evidence type="ECO:0000256" key="7">
    <source>
        <dbReference type="SAM" id="Phobius"/>
    </source>
</evidence>
<feature type="domain" description="4Fe-4S ferredoxin-type" evidence="9">
    <location>
        <begin position="341"/>
        <end position="370"/>
    </location>
</feature>
<dbReference type="Gene3D" id="3.30.70.20">
    <property type="match status" value="1"/>
</dbReference>
<dbReference type="PROSITE" id="PS51379">
    <property type="entry name" value="4FE4S_FER_2"/>
    <property type="match status" value="2"/>
</dbReference>
<dbReference type="GO" id="GO:0022904">
    <property type="term" value="P:respiratory electron transport chain"/>
    <property type="evidence" value="ECO:0007669"/>
    <property type="project" value="InterPro"/>
</dbReference>
<reference evidence="10 11" key="1">
    <citation type="submission" date="2020-08" db="EMBL/GenBank/DDBJ databases">
        <title>Genomic Encyclopedia of Type Strains, Phase IV (KMG-IV): sequencing the most valuable type-strain genomes for metagenomic binning, comparative biology and taxonomic classification.</title>
        <authorList>
            <person name="Goeker M."/>
        </authorList>
    </citation>
    <scope>NUCLEOTIDE SEQUENCE [LARGE SCALE GENOMIC DNA]</scope>
    <source>
        <strain evidence="10 11">DSM 29781</strain>
    </source>
</reference>
<dbReference type="Pfam" id="PF12838">
    <property type="entry name" value="Fer4_7"/>
    <property type="match status" value="1"/>
</dbReference>
<keyword evidence="4" id="KW-0408">Iron</keyword>
<keyword evidence="7" id="KW-0812">Transmembrane</keyword>